<evidence type="ECO:0000256" key="2">
    <source>
        <dbReference type="ARBA" id="ARBA00022475"/>
    </source>
</evidence>
<sequence>MPDQARPEGPTTLIGVTSPTFETASWARRVVALLVDWLASTLVVILIIQDAYFETGSRGSFLVLGVYVVESALLTALVGGSFGKLATRLRVVRVDGDPRPIGLLQALMRSVLIALVIPPLVYRPDGRGLHDILAGSATVDLQTWRRLAGR</sequence>
<dbReference type="EMBL" id="FMZM01000012">
    <property type="protein sequence ID" value="SDD94207.1"/>
    <property type="molecule type" value="Genomic_DNA"/>
</dbReference>
<organism evidence="8 9">
    <name type="scientific">Nocardioides lianchengensis</name>
    <dbReference type="NCBI Taxonomy" id="1045774"/>
    <lineage>
        <taxon>Bacteria</taxon>
        <taxon>Bacillati</taxon>
        <taxon>Actinomycetota</taxon>
        <taxon>Actinomycetes</taxon>
        <taxon>Propionibacteriales</taxon>
        <taxon>Nocardioidaceae</taxon>
        <taxon>Nocardioides</taxon>
    </lineage>
</organism>
<evidence type="ECO:0000256" key="6">
    <source>
        <dbReference type="SAM" id="Phobius"/>
    </source>
</evidence>
<name>A0A1G6YX44_9ACTN</name>
<reference evidence="8 9" key="1">
    <citation type="submission" date="2016-10" db="EMBL/GenBank/DDBJ databases">
        <authorList>
            <person name="de Groot N.N."/>
        </authorList>
    </citation>
    <scope>NUCLEOTIDE SEQUENCE [LARGE SCALE GENOMIC DNA]</scope>
    <source>
        <strain evidence="8 9">CGMCC 4.6858</strain>
    </source>
</reference>
<dbReference type="Pfam" id="PF06271">
    <property type="entry name" value="RDD"/>
    <property type="match status" value="1"/>
</dbReference>
<keyword evidence="2" id="KW-1003">Cell membrane</keyword>
<evidence type="ECO:0000256" key="5">
    <source>
        <dbReference type="ARBA" id="ARBA00023136"/>
    </source>
</evidence>
<keyword evidence="4 6" id="KW-1133">Transmembrane helix</keyword>
<dbReference type="PANTHER" id="PTHR36115">
    <property type="entry name" value="PROLINE-RICH ANTIGEN HOMOLOG-RELATED"/>
    <property type="match status" value="1"/>
</dbReference>
<dbReference type="GO" id="GO:0005886">
    <property type="term" value="C:plasma membrane"/>
    <property type="evidence" value="ECO:0007669"/>
    <property type="project" value="UniProtKB-SubCell"/>
</dbReference>
<dbReference type="InterPro" id="IPR051791">
    <property type="entry name" value="Pra-immunoreactive"/>
</dbReference>
<dbReference type="PANTHER" id="PTHR36115:SF6">
    <property type="entry name" value="PROLINE-RICH ANTIGEN HOMOLOG"/>
    <property type="match status" value="1"/>
</dbReference>
<evidence type="ECO:0000313" key="9">
    <source>
        <dbReference type="Proteomes" id="UP000199034"/>
    </source>
</evidence>
<feature type="transmembrane region" description="Helical" evidence="6">
    <location>
        <begin position="60"/>
        <end position="82"/>
    </location>
</feature>
<dbReference type="Proteomes" id="UP000199034">
    <property type="component" value="Unassembled WGS sequence"/>
</dbReference>
<evidence type="ECO:0000256" key="3">
    <source>
        <dbReference type="ARBA" id="ARBA00022692"/>
    </source>
</evidence>
<evidence type="ECO:0000256" key="4">
    <source>
        <dbReference type="ARBA" id="ARBA00022989"/>
    </source>
</evidence>
<evidence type="ECO:0000259" key="7">
    <source>
        <dbReference type="Pfam" id="PF06271"/>
    </source>
</evidence>
<keyword evidence="5 6" id="KW-0472">Membrane</keyword>
<evidence type="ECO:0000256" key="1">
    <source>
        <dbReference type="ARBA" id="ARBA00004651"/>
    </source>
</evidence>
<comment type="subcellular location">
    <subcellularLocation>
        <location evidence="1">Cell membrane</location>
        <topology evidence="1">Multi-pass membrane protein</topology>
    </subcellularLocation>
</comment>
<dbReference type="AlphaFoldDB" id="A0A1G6YX44"/>
<dbReference type="InterPro" id="IPR010432">
    <property type="entry name" value="RDD"/>
</dbReference>
<keyword evidence="3 6" id="KW-0812">Transmembrane</keyword>
<evidence type="ECO:0000313" key="8">
    <source>
        <dbReference type="EMBL" id="SDD94207.1"/>
    </source>
</evidence>
<gene>
    <name evidence="8" type="ORF">SAMN05421872_112173</name>
</gene>
<dbReference type="STRING" id="1045774.SAMN05421872_112173"/>
<feature type="domain" description="RDD" evidence="7">
    <location>
        <begin position="23"/>
        <end position="135"/>
    </location>
</feature>
<protein>
    <submittedName>
        <fullName evidence="8">RDD family protein</fullName>
    </submittedName>
</protein>
<accession>A0A1G6YX44</accession>
<keyword evidence="9" id="KW-1185">Reference proteome</keyword>
<proteinExistence type="predicted"/>
<feature type="transmembrane region" description="Helical" evidence="6">
    <location>
        <begin position="26"/>
        <end position="48"/>
    </location>
</feature>